<dbReference type="InterPro" id="IPR033942">
    <property type="entry name" value="IMPase"/>
</dbReference>
<dbReference type="RefSeq" id="WP_079653603.1">
    <property type="nucleotide sequence ID" value="NZ_LT670846.1"/>
</dbReference>
<dbReference type="CDD" id="cd01639">
    <property type="entry name" value="IMPase"/>
    <property type="match status" value="1"/>
</dbReference>
<dbReference type="GO" id="GO:0046854">
    <property type="term" value="P:phosphatidylinositol phosphate biosynthetic process"/>
    <property type="evidence" value="ECO:0007669"/>
    <property type="project" value="InterPro"/>
</dbReference>
<dbReference type="InterPro" id="IPR022337">
    <property type="entry name" value="Inositol_monophosphatase_SuhB"/>
</dbReference>
<dbReference type="GO" id="GO:0006020">
    <property type="term" value="P:inositol metabolic process"/>
    <property type="evidence" value="ECO:0007669"/>
    <property type="project" value="TreeGrafter"/>
</dbReference>
<dbReference type="PRINTS" id="PR00377">
    <property type="entry name" value="IMPHPHTASES"/>
</dbReference>
<keyword evidence="4 7" id="KW-0378">Hydrolase</keyword>
<dbReference type="STRING" id="381751.SAMN05444391_0432"/>
<dbReference type="AlphaFoldDB" id="A0A1M6QWW8"/>
<keyword evidence="5 6" id="KW-0460">Magnesium</keyword>
<protein>
    <recommendedName>
        <fullName evidence="7">Inositol-1-monophosphatase</fullName>
        <ecNumber evidence="7">3.1.3.25</ecNumber>
    </recommendedName>
</protein>
<dbReference type="FunFam" id="3.30.540.10:FF:000003">
    <property type="entry name" value="Inositol-1-monophosphatase"/>
    <property type="match status" value="1"/>
</dbReference>
<dbReference type="InterPro" id="IPR020550">
    <property type="entry name" value="Inositol_monophosphatase_CS"/>
</dbReference>
<comment type="catalytic activity">
    <reaction evidence="1 7">
        <text>a myo-inositol phosphate + H2O = myo-inositol + phosphate</text>
        <dbReference type="Rhea" id="RHEA:24056"/>
        <dbReference type="ChEBI" id="CHEBI:15377"/>
        <dbReference type="ChEBI" id="CHEBI:17268"/>
        <dbReference type="ChEBI" id="CHEBI:43474"/>
        <dbReference type="ChEBI" id="CHEBI:84139"/>
        <dbReference type="EC" id="3.1.3.25"/>
    </reaction>
</comment>
<feature type="binding site" evidence="6">
    <location>
        <position position="88"/>
    </location>
    <ligand>
        <name>Mg(2+)</name>
        <dbReference type="ChEBI" id="CHEBI:18420"/>
        <label>1</label>
        <note>catalytic</note>
    </ligand>
</feature>
<evidence type="ECO:0000313" key="8">
    <source>
        <dbReference type="EMBL" id="SHK24769.1"/>
    </source>
</evidence>
<evidence type="ECO:0000256" key="3">
    <source>
        <dbReference type="ARBA" id="ARBA00022723"/>
    </source>
</evidence>
<evidence type="ECO:0000256" key="7">
    <source>
        <dbReference type="RuleBase" id="RU364068"/>
    </source>
</evidence>
<evidence type="ECO:0000256" key="5">
    <source>
        <dbReference type="ARBA" id="ARBA00022842"/>
    </source>
</evidence>
<sequence length="269" mass="30150">MIKSDKLLRIAKESALLGGLVLKENFLKVSTDKIEEKAEKDFVSYVDRLSEERIKEHILKNFPDHSVVGEESGGSQESDYVWYVDPLDGTKNYIAGFPIFGVSVGLVYKGQPILGCVYLPYFDNLYWACKGEGAYKNGKRIQVKQKENLKHCFVAYGFPSRAKRNLSIYWEIFRDIFDKVSAMRRPGAAAVDLCLLAEGVFDGLAEFELNPWDVCAGMVIVQEAGGEVWLSKGLALRTDIVAGNKTAFSYIKDVIYLKLGEDYEPARGS</sequence>
<dbReference type="Gene3D" id="3.30.540.10">
    <property type="entry name" value="Fructose-1,6-Bisphosphatase, subunit A, domain 1"/>
    <property type="match status" value="1"/>
</dbReference>
<dbReference type="GO" id="GO:0008934">
    <property type="term" value="F:inositol monophosphate 1-phosphatase activity"/>
    <property type="evidence" value="ECO:0007669"/>
    <property type="project" value="InterPro"/>
</dbReference>
<feature type="binding site" evidence="6">
    <location>
        <position position="87"/>
    </location>
    <ligand>
        <name>Mg(2+)</name>
        <dbReference type="ChEBI" id="CHEBI:18420"/>
        <label>1</label>
        <note>catalytic</note>
    </ligand>
</feature>
<dbReference type="GO" id="GO:0046872">
    <property type="term" value="F:metal ion binding"/>
    <property type="evidence" value="ECO:0007669"/>
    <property type="project" value="UniProtKB-KW"/>
</dbReference>
<evidence type="ECO:0000313" key="9">
    <source>
        <dbReference type="Proteomes" id="UP000189810"/>
    </source>
</evidence>
<gene>
    <name evidence="8" type="ORF">SAMN05444391_0432</name>
</gene>
<dbReference type="GO" id="GO:0007165">
    <property type="term" value="P:signal transduction"/>
    <property type="evidence" value="ECO:0007669"/>
    <property type="project" value="TreeGrafter"/>
</dbReference>
<dbReference type="Proteomes" id="UP000189810">
    <property type="component" value="Chromosome I"/>
</dbReference>
<evidence type="ECO:0000256" key="4">
    <source>
        <dbReference type="ARBA" id="ARBA00022801"/>
    </source>
</evidence>
<dbReference type="Pfam" id="PF00459">
    <property type="entry name" value="Inositol_P"/>
    <property type="match status" value="1"/>
</dbReference>
<name>A0A1M6QWW8_9AQUI</name>
<dbReference type="EMBL" id="LT670846">
    <property type="protein sequence ID" value="SHK24769.1"/>
    <property type="molecule type" value="Genomic_DNA"/>
</dbReference>
<keyword evidence="3 6" id="KW-0479">Metal-binding</keyword>
<proteinExistence type="inferred from homology"/>
<feature type="binding site" evidence="6">
    <location>
        <position position="70"/>
    </location>
    <ligand>
        <name>Mg(2+)</name>
        <dbReference type="ChEBI" id="CHEBI:18420"/>
        <label>1</label>
        <note>catalytic</note>
    </ligand>
</feature>
<dbReference type="PROSITE" id="PS00630">
    <property type="entry name" value="IMP_2"/>
    <property type="match status" value="1"/>
</dbReference>
<comment type="cofactor">
    <cofactor evidence="2 6 7">
        <name>Mg(2+)</name>
        <dbReference type="ChEBI" id="CHEBI:18420"/>
    </cofactor>
</comment>
<dbReference type="PANTHER" id="PTHR20854:SF4">
    <property type="entry name" value="INOSITOL-1-MONOPHOSPHATASE-RELATED"/>
    <property type="match status" value="1"/>
</dbReference>
<feature type="binding site" evidence="6">
    <location>
        <position position="213"/>
    </location>
    <ligand>
        <name>Mg(2+)</name>
        <dbReference type="ChEBI" id="CHEBI:18420"/>
        <label>1</label>
        <note>catalytic</note>
    </ligand>
</feature>
<dbReference type="OrthoDB" id="9772456at2"/>
<evidence type="ECO:0000256" key="6">
    <source>
        <dbReference type="PIRSR" id="PIRSR600760-2"/>
    </source>
</evidence>
<evidence type="ECO:0000256" key="1">
    <source>
        <dbReference type="ARBA" id="ARBA00001033"/>
    </source>
</evidence>
<reference evidence="8 9" key="1">
    <citation type="submission" date="2016-11" db="EMBL/GenBank/DDBJ databases">
        <authorList>
            <person name="Jaros S."/>
            <person name="Januszkiewicz K."/>
            <person name="Wedrychowicz H."/>
        </authorList>
    </citation>
    <scope>NUCLEOTIDE SEQUENCE [LARGE SCALE GENOMIC DNA]</scope>
    <source>
        <strain evidence="8 9">DSM 19557</strain>
    </source>
</reference>
<comment type="similarity">
    <text evidence="7">Belongs to the inositol monophosphatase superfamily.</text>
</comment>
<feature type="binding site" evidence="6">
    <location>
        <position position="85"/>
    </location>
    <ligand>
        <name>Mg(2+)</name>
        <dbReference type="ChEBI" id="CHEBI:18420"/>
        <label>1</label>
        <note>catalytic</note>
    </ligand>
</feature>
<organism evidence="8 9">
    <name type="scientific">Thermocrinis minervae</name>
    <dbReference type="NCBI Taxonomy" id="381751"/>
    <lineage>
        <taxon>Bacteria</taxon>
        <taxon>Pseudomonadati</taxon>
        <taxon>Aquificota</taxon>
        <taxon>Aquificia</taxon>
        <taxon>Aquificales</taxon>
        <taxon>Aquificaceae</taxon>
        <taxon>Thermocrinis</taxon>
    </lineage>
</organism>
<dbReference type="PANTHER" id="PTHR20854">
    <property type="entry name" value="INOSITOL MONOPHOSPHATASE"/>
    <property type="match status" value="1"/>
</dbReference>
<evidence type="ECO:0000256" key="2">
    <source>
        <dbReference type="ARBA" id="ARBA00001946"/>
    </source>
</evidence>
<accession>A0A1M6QWW8</accession>
<dbReference type="SUPFAM" id="SSF56655">
    <property type="entry name" value="Carbohydrate phosphatase"/>
    <property type="match status" value="1"/>
</dbReference>
<dbReference type="InterPro" id="IPR000760">
    <property type="entry name" value="Inositol_monophosphatase-like"/>
</dbReference>
<dbReference type="PRINTS" id="PR01959">
    <property type="entry name" value="SBIMPHPHTASE"/>
</dbReference>
<dbReference type="EC" id="3.1.3.25" evidence="7"/>
<dbReference type="Gene3D" id="3.40.190.80">
    <property type="match status" value="1"/>
</dbReference>
<keyword evidence="9" id="KW-1185">Reference proteome</keyword>